<feature type="transmembrane region" description="Helical" evidence="3">
    <location>
        <begin position="130"/>
        <end position="151"/>
    </location>
</feature>
<evidence type="ECO:0000256" key="1">
    <source>
        <dbReference type="ARBA" id="ARBA00009458"/>
    </source>
</evidence>
<keyword evidence="3" id="KW-0812">Transmembrane</keyword>
<feature type="domain" description="Bcl-2 Bcl-2 homology region 1-3" evidence="4">
    <location>
        <begin position="47"/>
        <end position="140"/>
    </location>
</feature>
<accession>A0AA88Q8K8</accession>
<keyword evidence="2" id="KW-0053">Apoptosis</keyword>
<dbReference type="GO" id="GO:0008053">
    <property type="term" value="P:mitochondrial fusion"/>
    <property type="evidence" value="ECO:0007669"/>
    <property type="project" value="TreeGrafter"/>
</dbReference>
<dbReference type="AlphaFoldDB" id="A0AA88Q8K8"/>
<name>A0AA88Q8K8_9TELE</name>
<dbReference type="EMBL" id="JAUYZG010000001">
    <property type="protein sequence ID" value="KAK2916336.1"/>
    <property type="molecule type" value="Genomic_DNA"/>
</dbReference>
<dbReference type="SUPFAM" id="SSF56854">
    <property type="entry name" value="Bcl-2 inhibitors of programmed cell death"/>
    <property type="match status" value="2"/>
</dbReference>
<comment type="caution">
    <text evidence="5">The sequence shown here is derived from an EMBL/GenBank/DDBJ whole genome shotgun (WGS) entry which is preliminary data.</text>
</comment>
<dbReference type="PANTHER" id="PTHR11256:SF42">
    <property type="entry name" value="APOPTOSIS REGULATOR BAX"/>
    <property type="match status" value="1"/>
</dbReference>
<dbReference type="GO" id="GO:0015267">
    <property type="term" value="F:channel activity"/>
    <property type="evidence" value="ECO:0007669"/>
    <property type="project" value="TreeGrafter"/>
</dbReference>
<evidence type="ECO:0000256" key="3">
    <source>
        <dbReference type="SAM" id="Phobius"/>
    </source>
</evidence>
<keyword evidence="3" id="KW-1133">Transmembrane helix</keyword>
<organism evidence="5 6">
    <name type="scientific">Cirrhinus molitorella</name>
    <name type="common">mud carp</name>
    <dbReference type="NCBI Taxonomy" id="172907"/>
    <lineage>
        <taxon>Eukaryota</taxon>
        <taxon>Metazoa</taxon>
        <taxon>Chordata</taxon>
        <taxon>Craniata</taxon>
        <taxon>Vertebrata</taxon>
        <taxon>Euteleostomi</taxon>
        <taxon>Actinopterygii</taxon>
        <taxon>Neopterygii</taxon>
        <taxon>Teleostei</taxon>
        <taxon>Ostariophysi</taxon>
        <taxon>Cypriniformes</taxon>
        <taxon>Cyprinidae</taxon>
        <taxon>Labeoninae</taxon>
        <taxon>Labeonini</taxon>
        <taxon>Cirrhinus</taxon>
    </lineage>
</organism>
<protein>
    <recommendedName>
        <fullName evidence="4">Bcl-2 Bcl-2 homology region 1-3 domain-containing protein</fullName>
    </recommendedName>
</protein>
<evidence type="ECO:0000313" key="5">
    <source>
        <dbReference type="EMBL" id="KAK2916336.1"/>
    </source>
</evidence>
<reference evidence="5" key="1">
    <citation type="submission" date="2023-08" db="EMBL/GenBank/DDBJ databases">
        <title>Chromosome-level Genome Assembly of mud carp (Cirrhinus molitorella).</title>
        <authorList>
            <person name="Liu H."/>
        </authorList>
    </citation>
    <scope>NUCLEOTIDE SEQUENCE</scope>
    <source>
        <strain evidence="5">Prfri</strain>
        <tissue evidence="5">Muscle</tissue>
    </source>
</reference>
<evidence type="ECO:0000256" key="2">
    <source>
        <dbReference type="ARBA" id="ARBA00022703"/>
    </source>
</evidence>
<dbReference type="SMART" id="SM00337">
    <property type="entry name" value="BCL"/>
    <property type="match status" value="2"/>
</dbReference>
<proteinExistence type="inferred from homology"/>
<dbReference type="InterPro" id="IPR026298">
    <property type="entry name" value="Bcl-2_fam"/>
</dbReference>
<evidence type="ECO:0000259" key="4">
    <source>
        <dbReference type="SMART" id="SM00337"/>
    </source>
</evidence>
<dbReference type="GO" id="GO:0008630">
    <property type="term" value="P:intrinsic apoptotic signaling pathway in response to DNA damage"/>
    <property type="evidence" value="ECO:0007669"/>
    <property type="project" value="TreeGrafter"/>
</dbReference>
<comment type="similarity">
    <text evidence="1">Belongs to the Bcl-2 family.</text>
</comment>
<dbReference type="GO" id="GO:0097192">
    <property type="term" value="P:extrinsic apoptotic signaling pathway in absence of ligand"/>
    <property type="evidence" value="ECO:0007669"/>
    <property type="project" value="TreeGrafter"/>
</dbReference>
<dbReference type="Pfam" id="PF00452">
    <property type="entry name" value="Bcl-2"/>
    <property type="match status" value="2"/>
</dbReference>
<dbReference type="PANTHER" id="PTHR11256">
    <property type="entry name" value="BCL-2 RELATED"/>
    <property type="match status" value="1"/>
</dbReference>
<dbReference type="PROSITE" id="PS50062">
    <property type="entry name" value="BCL2_FAMILY"/>
    <property type="match status" value="2"/>
</dbReference>
<dbReference type="Proteomes" id="UP001187343">
    <property type="component" value="Unassembled WGS sequence"/>
</dbReference>
<dbReference type="PRINTS" id="PR01862">
    <property type="entry name" value="BCL2FAMILY"/>
</dbReference>
<dbReference type="InterPro" id="IPR046371">
    <property type="entry name" value="Bcl-2_BH1-3"/>
</dbReference>
<keyword evidence="3" id="KW-0472">Membrane</keyword>
<evidence type="ECO:0000313" key="6">
    <source>
        <dbReference type="Proteomes" id="UP001187343"/>
    </source>
</evidence>
<dbReference type="GO" id="GO:0001836">
    <property type="term" value="P:release of cytochrome c from mitochondria"/>
    <property type="evidence" value="ECO:0007669"/>
    <property type="project" value="TreeGrafter"/>
</dbReference>
<dbReference type="InterPro" id="IPR002475">
    <property type="entry name" value="Bcl2-like"/>
</dbReference>
<keyword evidence="6" id="KW-1185">Reference proteome</keyword>
<dbReference type="InterPro" id="IPR036834">
    <property type="entry name" value="Bcl-2-like_sf"/>
</dbReference>
<dbReference type="Gene3D" id="1.10.437.10">
    <property type="entry name" value="Blc2-like"/>
    <property type="match status" value="2"/>
</dbReference>
<feature type="transmembrane region" description="Helical" evidence="3">
    <location>
        <begin position="347"/>
        <end position="368"/>
    </location>
</feature>
<dbReference type="GO" id="GO:0042981">
    <property type="term" value="P:regulation of apoptotic process"/>
    <property type="evidence" value="ECO:0007669"/>
    <property type="project" value="InterPro"/>
</dbReference>
<dbReference type="GO" id="GO:0051400">
    <property type="term" value="F:BH domain binding"/>
    <property type="evidence" value="ECO:0007669"/>
    <property type="project" value="TreeGrafter"/>
</dbReference>
<feature type="transmembrane region" description="Helical" evidence="3">
    <location>
        <begin position="163"/>
        <end position="183"/>
    </location>
</feature>
<dbReference type="GO" id="GO:0005741">
    <property type="term" value="C:mitochondrial outer membrane"/>
    <property type="evidence" value="ECO:0007669"/>
    <property type="project" value="TreeGrafter"/>
</dbReference>
<gene>
    <name evidence="5" type="ORF">Q8A67_000710</name>
</gene>
<feature type="domain" description="Bcl-2 Bcl-2 homology region 1-3" evidence="4">
    <location>
        <begin position="235"/>
        <end position="325"/>
    </location>
</feature>
<sequence length="374" mass="41855">MESVEELFKNLILRSVKDQLQSEGICLPSLPEPQPMSAEQEQLLEQMADVIKIINDSLDQDPQFNEMTNLFAHLADRQNFQIILDNLLGDDISWGRIFSLICVVGRIAKIHPNSFPSIMSWTQDYFRDNVLSWICCRGGWLNSITFLVHYIITRNAGSSSSLISLPCGVFFISGVLLGGLICWRLNRDDQFSENLVLRSLKDQVEKAGICASSLPDPQPMSEEQDQIVEQVAYMVKVIGEAVDRDAHCNKMVDGFARVANIQTFQKLVEKVFNDGITWGKIATLICIIGKTVAKIISNSVPNIVPWTLDYFRDKLLNWIRSRGGWINSISSLVRYALKRDLGSSSSLLSLSSGVIFISGILLGGLIVWRLKKGA</sequence>